<evidence type="ECO:0000313" key="3">
    <source>
        <dbReference type="Proteomes" id="UP000198297"/>
    </source>
</evidence>
<organism evidence="2 3">
    <name type="scientific">Halorubrum ezzemoulense</name>
    <name type="common">Halorubrum chaoviator</name>
    <dbReference type="NCBI Taxonomy" id="337243"/>
    <lineage>
        <taxon>Archaea</taxon>
        <taxon>Methanobacteriati</taxon>
        <taxon>Methanobacteriota</taxon>
        <taxon>Stenosarchaea group</taxon>
        <taxon>Halobacteria</taxon>
        <taxon>Halobacteriales</taxon>
        <taxon>Haloferacaceae</taxon>
        <taxon>Halorubrum</taxon>
    </lineage>
</organism>
<evidence type="ECO:0000256" key="1">
    <source>
        <dbReference type="SAM" id="MobiDB-lite"/>
    </source>
</evidence>
<gene>
    <name evidence="2" type="ORF">SAMN06266787_11610</name>
</gene>
<sequence length="712" mass="74986">MTEGSGDDPGLPGPPRSDISTQPGGTSPLSLSELRELLSGEEPTVPSPKLVPALVATLLLDGRESADYKRRALAGTVLAKIESADVLRPYCRHVVVTLKEWLQTDLADTESLFADQYSAPKQTLGEALVEVLTTVVRSSPSDMTAYTPVLLAYLLDERGEVEQVLVALEAIVDAEPTAIPSAQLARVFDTADPYRVAAGARLLQTLAAHGQADAVLDRISFDSLELALTHPDSDVSGAAARTLADLAEAGYTGRIVAEIDISAFESPLQQQATDSCVTATAALCEIVAAGYTSPVATQLDMAALNSTLEDPQPNAVGNTAIVIGYLLDEEQDRAVHLADDIDHQTLAELLSHESEFVRENVASALGYLLEYVDAVTVGSAISPRDLEPLVTHGDPSVAGNAVALLNELFAAGYIDPVLAEFDLVKISTALSQKDPIPRGNAVATIGYLAEHGYGGAVLDTIPLSDLAAELDAEADHVRGNAAASLADLAEVGYADAVIAATDLEILTALFEASDPSVVENAILAVGHLAYSGYADDLAPHIEPERLTKHLTHPDSEIAKNTATLIAAFSFRGCVELVFACVPALLSALDASSHPRTPAVVMALSHLCIGAPKSVIEYESANVLDELLTTATQTDLAYIMQIDPEERLLRTVVAAACHSIAVANPTIAADHQPSIRRLLSVPPYLERADNGTATTLLFATLHRIPSKSTIGPV</sequence>
<dbReference type="RefSeq" id="WP_137708393.1">
    <property type="nucleotide sequence ID" value="NZ_FZNK01000016.1"/>
</dbReference>
<dbReference type="Proteomes" id="UP000198297">
    <property type="component" value="Unassembled WGS sequence"/>
</dbReference>
<dbReference type="Gene3D" id="1.25.10.10">
    <property type="entry name" value="Leucine-rich Repeat Variant"/>
    <property type="match status" value="3"/>
</dbReference>
<evidence type="ECO:0000313" key="2">
    <source>
        <dbReference type="EMBL" id="SNR72870.1"/>
    </source>
</evidence>
<dbReference type="EMBL" id="FZNK01000016">
    <property type="protein sequence ID" value="SNR72870.1"/>
    <property type="molecule type" value="Genomic_DNA"/>
</dbReference>
<accession>A0A238YPC4</accession>
<dbReference type="InterPro" id="IPR016024">
    <property type="entry name" value="ARM-type_fold"/>
</dbReference>
<name>A0A238YPC4_HALEZ</name>
<feature type="region of interest" description="Disordered" evidence="1">
    <location>
        <begin position="1"/>
        <end position="31"/>
    </location>
</feature>
<dbReference type="SUPFAM" id="SSF48371">
    <property type="entry name" value="ARM repeat"/>
    <property type="match status" value="1"/>
</dbReference>
<reference evidence="2 3" key="1">
    <citation type="submission" date="2017-06" db="EMBL/GenBank/DDBJ databases">
        <authorList>
            <person name="Kim H.J."/>
            <person name="Triplett B.A."/>
        </authorList>
    </citation>
    <scope>NUCLEOTIDE SEQUENCE [LARGE SCALE GENOMIC DNA]</scope>
    <source>
        <strain evidence="2 3">DSM 19316</strain>
    </source>
</reference>
<protein>
    <submittedName>
        <fullName evidence="2">Uncharacterized protein</fullName>
    </submittedName>
</protein>
<dbReference type="InterPro" id="IPR011989">
    <property type="entry name" value="ARM-like"/>
</dbReference>
<proteinExistence type="predicted"/>
<dbReference type="AlphaFoldDB" id="A0A238YPC4"/>